<evidence type="ECO:0000256" key="1">
    <source>
        <dbReference type="SAM" id="Phobius"/>
    </source>
</evidence>
<feature type="transmembrane region" description="Helical" evidence="1">
    <location>
        <begin position="49"/>
        <end position="67"/>
    </location>
</feature>
<keyword evidence="1" id="KW-1133">Transmembrane helix</keyword>
<accession>A0A9Y1BLD3</accession>
<feature type="transmembrane region" description="Helical" evidence="1">
    <location>
        <begin position="119"/>
        <end position="140"/>
    </location>
</feature>
<feature type="transmembrane region" description="Helical" evidence="1">
    <location>
        <begin position="20"/>
        <end position="43"/>
    </location>
</feature>
<name>A0A9Y1BLD3_9ARCH</name>
<protein>
    <submittedName>
        <fullName evidence="2">Uncharacterized protein</fullName>
    </submittedName>
</protein>
<proteinExistence type="predicted"/>
<dbReference type="EMBL" id="CP084166">
    <property type="protein sequence ID" value="UJG41183.1"/>
    <property type="molecule type" value="Genomic_DNA"/>
</dbReference>
<keyword evidence="1" id="KW-0472">Membrane</keyword>
<dbReference type="Proteomes" id="UP001201020">
    <property type="component" value="Chromosome"/>
</dbReference>
<reference evidence="2" key="1">
    <citation type="journal article" date="2022" name="Nat. Microbiol.">
        <title>Unique mobile elements and scalable gene flow at the prokaryote-eukaryote boundary revealed by circularized Asgard archaea genomes.</title>
        <authorList>
            <person name="Wu F."/>
            <person name="Speth D.R."/>
            <person name="Philosof A."/>
            <person name="Cremiere A."/>
            <person name="Narayanan A."/>
            <person name="Barco R.A."/>
            <person name="Connon S.A."/>
            <person name="Amend J.P."/>
            <person name="Antoshechkin I.A."/>
            <person name="Orphan V.J."/>
        </authorList>
    </citation>
    <scope>NUCLEOTIDE SEQUENCE</scope>
    <source>
        <strain evidence="2">PM71</strain>
    </source>
</reference>
<gene>
    <name evidence="2" type="ORF">K9W45_01660</name>
</gene>
<sequence>MSYQTFAEKCEPAVPKYVHYIIAGLAWLGVGIMLSNFAIQWLIVAEVPLVWIYGLIGTIAGFIIYYFGFSHIAKKNVKRIVEKRHKFCVFAFISWKSYLTILVMVAMGIGLRLSPIPKHYLAVLYIGLGIGLGLSSFVYFGKTILHFRNNQPDQITNN</sequence>
<feature type="transmembrane region" description="Helical" evidence="1">
    <location>
        <begin position="87"/>
        <end position="113"/>
    </location>
</feature>
<organism evidence="2">
    <name type="scientific">Candidatus Heimdallarchaeum aukensis</name>
    <dbReference type="NCBI Taxonomy" id="2876573"/>
    <lineage>
        <taxon>Archaea</taxon>
        <taxon>Promethearchaeati</taxon>
        <taxon>Candidatus Heimdallarchaeota</taxon>
        <taxon>Candidatus Heimdallarchaeia (ex Rinke et al. 2021) (nom. nud.)</taxon>
        <taxon>Candidatus Heimdallarchaeales</taxon>
        <taxon>Candidatus Heimdallarchaeaceae</taxon>
        <taxon>Candidatus Heimdallarchaeum</taxon>
    </lineage>
</organism>
<keyword evidence="1" id="KW-0812">Transmembrane</keyword>
<dbReference type="AlphaFoldDB" id="A0A9Y1BLD3"/>
<evidence type="ECO:0000313" key="2">
    <source>
        <dbReference type="EMBL" id="UJG41183.1"/>
    </source>
</evidence>